<feature type="non-terminal residue" evidence="1">
    <location>
        <position position="1"/>
    </location>
</feature>
<reference evidence="1" key="1">
    <citation type="submission" date="2018-05" db="EMBL/GenBank/DDBJ databases">
        <authorList>
            <person name="Lanie J.A."/>
            <person name="Ng W.-L."/>
            <person name="Kazmierczak K.M."/>
            <person name="Andrzejewski T.M."/>
            <person name="Davidsen T.M."/>
            <person name="Wayne K.J."/>
            <person name="Tettelin H."/>
            <person name="Glass J.I."/>
            <person name="Rusch D."/>
            <person name="Podicherti R."/>
            <person name="Tsui H.-C.T."/>
            <person name="Winkler M.E."/>
        </authorList>
    </citation>
    <scope>NUCLEOTIDE SEQUENCE</scope>
</reference>
<dbReference type="Gene3D" id="3.90.1300.10">
    <property type="entry name" value="Amidase signature (AS) domain"/>
    <property type="match status" value="1"/>
</dbReference>
<dbReference type="SUPFAM" id="SSF75304">
    <property type="entry name" value="Amidase signature (AS) enzymes"/>
    <property type="match status" value="1"/>
</dbReference>
<gene>
    <name evidence="1" type="ORF">METZ01_LOCUS239198</name>
</gene>
<sequence>VIRSPLAAVLVLSGTLSAQEPLKPVVSTPSSSFVVQEASVSGIHTALATGMIDCAELTKAYLRRIEAYDDQGPKLNAILTVNPRA</sequence>
<organism evidence="1">
    <name type="scientific">marine metagenome</name>
    <dbReference type="NCBI Taxonomy" id="408172"/>
    <lineage>
        <taxon>unclassified sequences</taxon>
        <taxon>metagenomes</taxon>
        <taxon>ecological metagenomes</taxon>
    </lineage>
</organism>
<accession>A0A382HGA3</accession>
<dbReference type="EMBL" id="UINC01061117">
    <property type="protein sequence ID" value="SVB86344.1"/>
    <property type="molecule type" value="Genomic_DNA"/>
</dbReference>
<dbReference type="AlphaFoldDB" id="A0A382HGA3"/>
<evidence type="ECO:0008006" key="2">
    <source>
        <dbReference type="Google" id="ProtNLM"/>
    </source>
</evidence>
<evidence type="ECO:0000313" key="1">
    <source>
        <dbReference type="EMBL" id="SVB86344.1"/>
    </source>
</evidence>
<proteinExistence type="predicted"/>
<dbReference type="InterPro" id="IPR036928">
    <property type="entry name" value="AS_sf"/>
</dbReference>
<name>A0A382HGA3_9ZZZZ</name>
<feature type="non-terminal residue" evidence="1">
    <location>
        <position position="85"/>
    </location>
</feature>
<protein>
    <recommendedName>
        <fullName evidence="2">Amidase domain-containing protein</fullName>
    </recommendedName>
</protein>